<evidence type="ECO:0000313" key="1">
    <source>
        <dbReference type="EMBL" id="OYR12592.1"/>
    </source>
</evidence>
<name>A0A256FCK2_9HYPH</name>
<dbReference type="AlphaFoldDB" id="A0A256FCK2"/>
<dbReference type="EMBL" id="NNRK01000029">
    <property type="protein sequence ID" value="OYR12592.1"/>
    <property type="molecule type" value="Genomic_DNA"/>
</dbReference>
<proteinExistence type="predicted"/>
<dbReference type="Proteomes" id="UP000216345">
    <property type="component" value="Unassembled WGS sequence"/>
</dbReference>
<sequence>MFVDDFSKEVPLERNRQAAFHSMSYRTQNCFALTLEIF</sequence>
<reference evidence="1 2" key="1">
    <citation type="submission" date="2017-07" db="EMBL/GenBank/DDBJ databases">
        <title>Phylogenetic study on the rhizospheric bacterium Ochrobactrum sp. A44.</title>
        <authorList>
            <person name="Krzyzanowska D.M."/>
            <person name="Ossowicki A."/>
            <person name="Rajewska M."/>
            <person name="Maciag T."/>
            <person name="Kaczynski Z."/>
            <person name="Czerwicka M."/>
            <person name="Jafra S."/>
        </authorList>
    </citation>
    <scope>NUCLEOTIDE SEQUENCE [LARGE SCALE GENOMIC DNA]</scope>
    <source>
        <strain evidence="1 2">PR17</strain>
    </source>
</reference>
<evidence type="ECO:0000313" key="2">
    <source>
        <dbReference type="Proteomes" id="UP000216345"/>
    </source>
</evidence>
<protein>
    <submittedName>
        <fullName evidence="1">Uncharacterized protein</fullName>
    </submittedName>
</protein>
<keyword evidence="2" id="KW-1185">Reference proteome</keyword>
<comment type="caution">
    <text evidence="1">The sequence shown here is derived from an EMBL/GenBank/DDBJ whole genome shotgun (WGS) entry which is preliminary data.</text>
</comment>
<organism evidence="1 2">
    <name type="scientific">Brucella rhizosphaerae</name>
    <dbReference type="NCBI Taxonomy" id="571254"/>
    <lineage>
        <taxon>Bacteria</taxon>
        <taxon>Pseudomonadati</taxon>
        <taxon>Pseudomonadota</taxon>
        <taxon>Alphaproteobacteria</taxon>
        <taxon>Hyphomicrobiales</taxon>
        <taxon>Brucellaceae</taxon>
        <taxon>Brucella/Ochrobactrum group</taxon>
        <taxon>Brucella</taxon>
    </lineage>
</organism>
<gene>
    <name evidence="1" type="ORF">CEV32_0763</name>
</gene>
<accession>A0A256FCK2</accession>